<feature type="compositionally biased region" description="Basic and acidic residues" evidence="1">
    <location>
        <begin position="37"/>
        <end position="51"/>
    </location>
</feature>
<feature type="region of interest" description="Disordered" evidence="1">
    <location>
        <begin position="1"/>
        <end position="236"/>
    </location>
</feature>
<evidence type="ECO:0000256" key="1">
    <source>
        <dbReference type="SAM" id="MobiDB-lite"/>
    </source>
</evidence>
<reference evidence="5" key="1">
    <citation type="journal article" date="2019" name="Int. J. Syst. Evol. Microbiol.">
        <title>The Global Catalogue of Microorganisms (GCM) 10K type strain sequencing project: providing services to taxonomists for standard genome sequencing and annotation.</title>
        <authorList>
            <consortium name="The Broad Institute Genomics Platform"/>
            <consortium name="The Broad Institute Genome Sequencing Center for Infectious Disease"/>
            <person name="Wu L."/>
            <person name="Ma J."/>
        </authorList>
    </citation>
    <scope>NUCLEOTIDE SEQUENCE [LARGE SCALE GENOMIC DNA]</scope>
    <source>
        <strain evidence="5">JCM 17933</strain>
    </source>
</reference>
<evidence type="ECO:0000256" key="2">
    <source>
        <dbReference type="SAM" id="Phobius"/>
    </source>
</evidence>
<feature type="compositionally biased region" description="Basic and acidic residues" evidence="1">
    <location>
        <begin position="58"/>
        <end position="77"/>
    </location>
</feature>
<dbReference type="EMBL" id="BAABHF010000048">
    <property type="protein sequence ID" value="GAA4513268.1"/>
    <property type="molecule type" value="Genomic_DNA"/>
</dbReference>
<dbReference type="Pfam" id="PF12089">
    <property type="entry name" value="DUF3566"/>
    <property type="match status" value="1"/>
</dbReference>
<protein>
    <recommendedName>
        <fullName evidence="3">DUF3566 domain-containing protein</fullName>
    </recommendedName>
</protein>
<keyword evidence="5" id="KW-1185">Reference proteome</keyword>
<feature type="transmembrane region" description="Helical" evidence="2">
    <location>
        <begin position="314"/>
        <end position="339"/>
    </location>
</feature>
<feature type="compositionally biased region" description="Basic and acidic residues" evidence="1">
    <location>
        <begin position="120"/>
        <end position="153"/>
    </location>
</feature>
<name>A0ABP8QYG1_9ACTN</name>
<accession>A0ABP8QYG1</accession>
<feature type="domain" description="DUF3566" evidence="3">
    <location>
        <begin position="235"/>
        <end position="356"/>
    </location>
</feature>
<sequence length="359" mass="36744">MTANAGKGADGKPGQRSTGSDAKSGRTRKKTSAAKPPSDEVTVRTDAKDDTNGSASDEAEKTVIDKAKKKSNEDTVRDVPPADSEPDNDATVVDALPSLSSSSSSSEDASNRTATFGLPKDADSDRSKKDGSGASKRAIEPASRDDAAKKPQESGESLPTSGRGAGMGSSTSGYGGGTGAGTPSYAPSGSLSAAAMPGGGPGDGSGPPAIEAPSSRAAKLTGALRKADKPGRKAPRKAHLQVARFEPWSVMKFSFIMSLVCFLVLFVAVAVLYVILSWLGVFDALSNTIRDLTSNDQGKSGGLNPASWFSAARILGYTALIGTLNVLLITALATVWSVIYNMAADLVGGVEVTLKEADQ</sequence>
<feature type="compositionally biased region" description="Low complexity" evidence="1">
    <location>
        <begin position="181"/>
        <end position="196"/>
    </location>
</feature>
<dbReference type="RefSeq" id="WP_345473017.1">
    <property type="nucleotide sequence ID" value="NZ_BAABHF010000048.1"/>
</dbReference>
<keyword evidence="2" id="KW-0472">Membrane</keyword>
<dbReference type="InterPro" id="IPR021949">
    <property type="entry name" value="DUF3566_TM"/>
</dbReference>
<dbReference type="Proteomes" id="UP001500503">
    <property type="component" value="Unassembled WGS sequence"/>
</dbReference>
<evidence type="ECO:0000313" key="4">
    <source>
        <dbReference type="EMBL" id="GAA4513268.1"/>
    </source>
</evidence>
<proteinExistence type="predicted"/>
<gene>
    <name evidence="4" type="ORF">GCM10023191_080090</name>
</gene>
<keyword evidence="2" id="KW-0812">Transmembrane</keyword>
<comment type="caution">
    <text evidence="4">The sequence shown here is derived from an EMBL/GenBank/DDBJ whole genome shotgun (WGS) entry which is preliminary data.</text>
</comment>
<evidence type="ECO:0000313" key="5">
    <source>
        <dbReference type="Proteomes" id="UP001500503"/>
    </source>
</evidence>
<evidence type="ECO:0000259" key="3">
    <source>
        <dbReference type="Pfam" id="PF12089"/>
    </source>
</evidence>
<feature type="compositionally biased region" description="Gly residues" evidence="1">
    <location>
        <begin position="163"/>
        <end position="180"/>
    </location>
</feature>
<feature type="transmembrane region" description="Helical" evidence="2">
    <location>
        <begin position="253"/>
        <end position="276"/>
    </location>
</feature>
<organism evidence="4 5">
    <name type="scientific">Actinoallomurus oryzae</name>
    <dbReference type="NCBI Taxonomy" id="502180"/>
    <lineage>
        <taxon>Bacteria</taxon>
        <taxon>Bacillati</taxon>
        <taxon>Actinomycetota</taxon>
        <taxon>Actinomycetes</taxon>
        <taxon>Streptosporangiales</taxon>
        <taxon>Thermomonosporaceae</taxon>
        <taxon>Actinoallomurus</taxon>
    </lineage>
</organism>
<keyword evidence="2" id="KW-1133">Transmembrane helix</keyword>